<dbReference type="EMBL" id="KN716417">
    <property type="protein sequence ID" value="KJH45277.1"/>
    <property type="molecule type" value="Genomic_DNA"/>
</dbReference>
<dbReference type="InterPro" id="IPR020635">
    <property type="entry name" value="Tyr_kinase_cat_dom"/>
</dbReference>
<dbReference type="PROSITE" id="PS50011">
    <property type="entry name" value="PROTEIN_KINASE_DOM"/>
    <property type="match status" value="1"/>
</dbReference>
<dbReference type="OrthoDB" id="546826at2759"/>
<evidence type="ECO:0000256" key="4">
    <source>
        <dbReference type="ARBA" id="ARBA00022840"/>
    </source>
</evidence>
<dbReference type="AlphaFoldDB" id="A0A0D8XNG5"/>
<keyword evidence="2 8" id="KW-0547">Nucleotide-binding</keyword>
<evidence type="ECO:0000259" key="12">
    <source>
        <dbReference type="PROSITE" id="PS50011"/>
    </source>
</evidence>
<dbReference type="PROSITE" id="PS00107">
    <property type="entry name" value="PROTEIN_KINASE_ATP"/>
    <property type="match status" value="1"/>
</dbReference>
<dbReference type="PROSITE" id="PS50001">
    <property type="entry name" value="SH2"/>
    <property type="match status" value="1"/>
</dbReference>
<dbReference type="Proteomes" id="UP000053766">
    <property type="component" value="Unassembled WGS sequence"/>
</dbReference>
<dbReference type="CDD" id="cd10361">
    <property type="entry name" value="SH2_Fps_family"/>
    <property type="match status" value="1"/>
</dbReference>
<evidence type="ECO:0000256" key="1">
    <source>
        <dbReference type="ARBA" id="ARBA00022679"/>
    </source>
</evidence>
<dbReference type="PROSITE" id="PS00109">
    <property type="entry name" value="PROTEIN_KINASE_TYR"/>
    <property type="match status" value="1"/>
</dbReference>
<dbReference type="InterPro" id="IPR001245">
    <property type="entry name" value="Ser-Thr/Tyr_kinase_cat_dom"/>
</dbReference>
<keyword evidence="3 9" id="KW-0418">Kinase</keyword>
<evidence type="ECO:0000256" key="2">
    <source>
        <dbReference type="ARBA" id="ARBA00022741"/>
    </source>
</evidence>
<dbReference type="GO" id="GO:0004715">
    <property type="term" value="F:non-membrane spanning protein tyrosine kinase activity"/>
    <property type="evidence" value="ECO:0007669"/>
    <property type="project" value="UniProtKB-EC"/>
</dbReference>
<evidence type="ECO:0000256" key="10">
    <source>
        <dbReference type="SAM" id="MobiDB-lite"/>
    </source>
</evidence>
<name>A0A0D8XNG5_DICVI</name>
<feature type="region of interest" description="Disordered" evidence="10">
    <location>
        <begin position="22"/>
        <end position="46"/>
    </location>
</feature>
<reference evidence="13 14" key="1">
    <citation type="submission" date="2013-11" db="EMBL/GenBank/DDBJ databases">
        <title>Draft genome of the bovine lungworm Dictyocaulus viviparus.</title>
        <authorList>
            <person name="Mitreva M."/>
        </authorList>
    </citation>
    <scope>NUCLEOTIDE SEQUENCE [LARGE SCALE GENOMIC DNA]</scope>
    <source>
        <strain evidence="13 14">HannoverDv2000</strain>
    </source>
</reference>
<comment type="catalytic activity">
    <reaction evidence="6 9">
        <text>L-tyrosyl-[protein] + ATP = O-phospho-L-tyrosyl-[protein] + ADP + H(+)</text>
        <dbReference type="Rhea" id="RHEA:10596"/>
        <dbReference type="Rhea" id="RHEA-COMP:10136"/>
        <dbReference type="Rhea" id="RHEA-COMP:20101"/>
        <dbReference type="ChEBI" id="CHEBI:15378"/>
        <dbReference type="ChEBI" id="CHEBI:30616"/>
        <dbReference type="ChEBI" id="CHEBI:46858"/>
        <dbReference type="ChEBI" id="CHEBI:61978"/>
        <dbReference type="ChEBI" id="CHEBI:456216"/>
        <dbReference type="EC" id="2.7.10.2"/>
    </reaction>
</comment>
<evidence type="ECO:0000256" key="3">
    <source>
        <dbReference type="ARBA" id="ARBA00022777"/>
    </source>
</evidence>
<dbReference type="InterPro" id="IPR008266">
    <property type="entry name" value="Tyr_kinase_AS"/>
</dbReference>
<feature type="binding site" evidence="8">
    <location>
        <position position="228"/>
    </location>
    <ligand>
        <name>ATP</name>
        <dbReference type="ChEBI" id="CHEBI:30616"/>
    </ligand>
</feature>
<keyword evidence="4 8" id="KW-0067">ATP-binding</keyword>
<dbReference type="PANTHER" id="PTHR24418">
    <property type="entry name" value="TYROSINE-PROTEIN KINASE"/>
    <property type="match status" value="1"/>
</dbReference>
<dbReference type="InterPro" id="IPR035849">
    <property type="entry name" value="Fes/Fps/Fer_SH2"/>
</dbReference>
<reference evidence="14" key="2">
    <citation type="journal article" date="2016" name="Sci. Rep.">
        <title>Dictyocaulus viviparus genome, variome and transcriptome elucidate lungworm biology and support future intervention.</title>
        <authorList>
            <person name="McNulty S.N."/>
            <person name="Strube C."/>
            <person name="Rosa B.A."/>
            <person name="Martin J.C."/>
            <person name="Tyagi R."/>
            <person name="Choi Y.J."/>
            <person name="Wang Q."/>
            <person name="Hallsworth Pepin K."/>
            <person name="Zhang X."/>
            <person name="Ozersky P."/>
            <person name="Wilson R.K."/>
            <person name="Sternberg P.W."/>
            <person name="Gasser R.B."/>
            <person name="Mitreva M."/>
        </authorList>
    </citation>
    <scope>NUCLEOTIDE SEQUENCE [LARGE SCALE GENOMIC DNA]</scope>
    <source>
        <strain evidence="14">HannoverDv2000</strain>
    </source>
</reference>
<comment type="similarity">
    <text evidence="9">Belongs to the protein kinase superfamily. Tyr protein kinase family.</text>
</comment>
<dbReference type="InterPro" id="IPR000980">
    <property type="entry name" value="SH2"/>
</dbReference>
<protein>
    <recommendedName>
        <fullName evidence="9">Tyrosine-protein kinase</fullName>
        <ecNumber evidence="9">2.7.10.2</ecNumber>
    </recommendedName>
</protein>
<dbReference type="EC" id="2.7.10.2" evidence="9"/>
<evidence type="ECO:0000256" key="9">
    <source>
        <dbReference type="RuleBase" id="RU362096"/>
    </source>
</evidence>
<evidence type="ECO:0000256" key="7">
    <source>
        <dbReference type="PROSITE-ProRule" id="PRU00191"/>
    </source>
</evidence>
<feature type="domain" description="SH2" evidence="11">
    <location>
        <begin position="70"/>
        <end position="162"/>
    </location>
</feature>
<dbReference type="Pfam" id="PF00017">
    <property type="entry name" value="SH2"/>
    <property type="match status" value="1"/>
</dbReference>
<evidence type="ECO:0000256" key="5">
    <source>
        <dbReference type="ARBA" id="ARBA00023137"/>
    </source>
</evidence>
<dbReference type="Gene3D" id="3.30.505.10">
    <property type="entry name" value="SH2 domain"/>
    <property type="match status" value="1"/>
</dbReference>
<evidence type="ECO:0000313" key="13">
    <source>
        <dbReference type="EMBL" id="KJH45277.1"/>
    </source>
</evidence>
<dbReference type="InterPro" id="IPR000719">
    <property type="entry name" value="Prot_kinase_dom"/>
</dbReference>
<dbReference type="PRINTS" id="PR00401">
    <property type="entry name" value="SH2DOMAIN"/>
</dbReference>
<dbReference type="InterPro" id="IPR011009">
    <property type="entry name" value="Kinase-like_dom_sf"/>
</dbReference>
<dbReference type="Pfam" id="PF07714">
    <property type="entry name" value="PK_Tyr_Ser-Thr"/>
    <property type="match status" value="1"/>
</dbReference>
<dbReference type="InterPro" id="IPR036860">
    <property type="entry name" value="SH2_dom_sf"/>
</dbReference>
<gene>
    <name evidence="13" type="ORF">DICVIV_08693</name>
</gene>
<dbReference type="SMART" id="SM00252">
    <property type="entry name" value="SH2"/>
    <property type="match status" value="1"/>
</dbReference>
<sequence>MVFLDQTIVELERRYPGSTEFVGKQFTDEKHGKKRHKQSVHSPTSVTRRLTQINCEEAGRTVKLIEDEPYYHGFMTRQDAEKLLKKEGEFLVRKTDVAGRNHFVISVMHNDTINHFLIKRTGKKRLFWVYKFAFKTISDLIQYHLRRWEPLCEQGVIIEKPCLKKQWQLNPEQIEPHVKIGEGAFGEVYKGLLQIEPHVKIGEGAFGEVYKGLLQDGIWGARIPVAIKTLHSTNMTASDRIQFLREANIMREFKHENVIRLHGVCTSKEPIMIVMEFAVGGSLLDRLKDLEHPVRRSNQLLETKIKVNFVFGAARGMAYLQSKEIIHRDIAARNCLLGENDVLKISDFGLSFIGKTLREKKLRKVPLRYF</sequence>
<dbReference type="InterPro" id="IPR017441">
    <property type="entry name" value="Protein_kinase_ATP_BS"/>
</dbReference>
<keyword evidence="1 9" id="KW-0808">Transferase</keyword>
<accession>A0A0D8XNG5</accession>
<dbReference type="SUPFAM" id="SSF56112">
    <property type="entry name" value="Protein kinase-like (PK-like)"/>
    <property type="match status" value="1"/>
</dbReference>
<feature type="domain" description="Protein kinase" evidence="12">
    <location>
        <begin position="195"/>
        <end position="370"/>
    </location>
</feature>
<keyword evidence="7" id="KW-0727">SH2 domain</keyword>
<keyword evidence="5 9" id="KW-0829">Tyrosine-protein kinase</keyword>
<keyword evidence="14" id="KW-1185">Reference proteome</keyword>
<dbReference type="GO" id="GO:0005524">
    <property type="term" value="F:ATP binding"/>
    <property type="evidence" value="ECO:0007669"/>
    <property type="project" value="UniProtKB-UniRule"/>
</dbReference>
<dbReference type="SMART" id="SM00219">
    <property type="entry name" value="TyrKc"/>
    <property type="match status" value="1"/>
</dbReference>
<evidence type="ECO:0000256" key="6">
    <source>
        <dbReference type="ARBA" id="ARBA00051245"/>
    </source>
</evidence>
<proteinExistence type="inferred from homology"/>
<evidence type="ECO:0000313" key="14">
    <source>
        <dbReference type="Proteomes" id="UP000053766"/>
    </source>
</evidence>
<dbReference type="Gene3D" id="3.30.200.20">
    <property type="entry name" value="Phosphorylase Kinase, domain 1"/>
    <property type="match status" value="2"/>
</dbReference>
<dbReference type="SUPFAM" id="SSF55550">
    <property type="entry name" value="SH2 domain"/>
    <property type="match status" value="1"/>
</dbReference>
<dbReference type="InterPro" id="IPR050198">
    <property type="entry name" value="Non-receptor_tyrosine_kinases"/>
</dbReference>
<organism evidence="13 14">
    <name type="scientific">Dictyocaulus viviparus</name>
    <name type="common">Bovine lungworm</name>
    <dbReference type="NCBI Taxonomy" id="29172"/>
    <lineage>
        <taxon>Eukaryota</taxon>
        <taxon>Metazoa</taxon>
        <taxon>Ecdysozoa</taxon>
        <taxon>Nematoda</taxon>
        <taxon>Chromadorea</taxon>
        <taxon>Rhabditida</taxon>
        <taxon>Rhabditina</taxon>
        <taxon>Rhabditomorpha</taxon>
        <taxon>Strongyloidea</taxon>
        <taxon>Metastrongylidae</taxon>
        <taxon>Dictyocaulus</taxon>
    </lineage>
</organism>
<dbReference type="Gene3D" id="1.10.510.10">
    <property type="entry name" value="Transferase(Phosphotransferase) domain 1"/>
    <property type="match status" value="1"/>
</dbReference>
<evidence type="ECO:0000256" key="8">
    <source>
        <dbReference type="PROSITE-ProRule" id="PRU10141"/>
    </source>
</evidence>
<evidence type="ECO:0000259" key="11">
    <source>
        <dbReference type="PROSITE" id="PS50001"/>
    </source>
</evidence>
<dbReference type="STRING" id="29172.A0A0D8XNG5"/>